<dbReference type="Pfam" id="PF02371">
    <property type="entry name" value="Transposase_20"/>
    <property type="match status" value="1"/>
</dbReference>
<dbReference type="PANTHER" id="PTHR33055:SF16">
    <property type="entry name" value="TRANSPOSASE FOR INSERTION SEQUENCE ELEMENT IS1547"/>
    <property type="match status" value="1"/>
</dbReference>
<name>U1L8S1_9MICO</name>
<reference evidence="3 4" key="1">
    <citation type="journal article" date="2013" name="Genome Announc.">
        <title>First draft genome sequence from a member of the genus agrococcus, isolated from modern microbialites.</title>
        <authorList>
            <person name="White R.A.III."/>
            <person name="Grassa C.J."/>
            <person name="Suttle C.A."/>
        </authorList>
    </citation>
    <scope>NUCLEOTIDE SEQUENCE [LARGE SCALE GENOMIC DNA]</scope>
    <source>
        <strain evidence="3 4">RW1</strain>
    </source>
</reference>
<dbReference type="InterPro" id="IPR047650">
    <property type="entry name" value="Transpos_IS110"/>
</dbReference>
<accession>U1L8S1</accession>
<dbReference type="InterPro" id="IPR002525">
    <property type="entry name" value="Transp_IS110-like_N"/>
</dbReference>
<organism evidence="3 4">
    <name type="scientific">Agrococcus pavilionensis RW1</name>
    <dbReference type="NCBI Taxonomy" id="1330458"/>
    <lineage>
        <taxon>Bacteria</taxon>
        <taxon>Bacillati</taxon>
        <taxon>Actinomycetota</taxon>
        <taxon>Actinomycetes</taxon>
        <taxon>Micrococcales</taxon>
        <taxon>Microbacteriaceae</taxon>
        <taxon>Agrococcus</taxon>
    </lineage>
</organism>
<gene>
    <name evidence="3" type="ORF">L332_02535</name>
</gene>
<dbReference type="GO" id="GO:0006313">
    <property type="term" value="P:DNA transposition"/>
    <property type="evidence" value="ECO:0007669"/>
    <property type="project" value="InterPro"/>
</dbReference>
<evidence type="ECO:0000313" key="3">
    <source>
        <dbReference type="EMBL" id="ERG63328.1"/>
    </source>
</evidence>
<dbReference type="Proteomes" id="UP000016462">
    <property type="component" value="Unassembled WGS sequence"/>
</dbReference>
<dbReference type="GO" id="GO:0004803">
    <property type="term" value="F:transposase activity"/>
    <property type="evidence" value="ECO:0007669"/>
    <property type="project" value="InterPro"/>
</dbReference>
<evidence type="ECO:0000259" key="1">
    <source>
        <dbReference type="Pfam" id="PF01548"/>
    </source>
</evidence>
<comment type="caution">
    <text evidence="3">The sequence shown here is derived from an EMBL/GenBank/DDBJ whole genome shotgun (WGS) entry which is preliminary data.</text>
</comment>
<dbReference type="EMBL" id="ASHR01000033">
    <property type="protein sequence ID" value="ERG63328.1"/>
    <property type="molecule type" value="Genomic_DNA"/>
</dbReference>
<evidence type="ECO:0000313" key="4">
    <source>
        <dbReference type="Proteomes" id="UP000016462"/>
    </source>
</evidence>
<keyword evidence="4" id="KW-1185">Reference proteome</keyword>
<feature type="domain" description="Transposase IS110-like N-terminal" evidence="1">
    <location>
        <begin position="2"/>
        <end position="150"/>
    </location>
</feature>
<proteinExistence type="predicted"/>
<dbReference type="GO" id="GO:0003677">
    <property type="term" value="F:DNA binding"/>
    <property type="evidence" value="ECO:0007669"/>
    <property type="project" value="InterPro"/>
</dbReference>
<dbReference type="Pfam" id="PF01548">
    <property type="entry name" value="DEDD_Tnp_IS110"/>
    <property type="match status" value="1"/>
</dbReference>
<sequence length="342" mass="37163">MGVDTHAKTHTFALVEAATGAVTATATFPVTPAGLDRALAWAGRRAPGYVAAVEGTASYGATLTTRLQAAGTVVFEARPPKRAARAGRGKSDQIDAVAAARSVLGEPVERLAQPRSGELRQALQLLLTARRLLDRQRVQDRNALNALVRGVELGHDARRALSDAQVAAIAAWRTRRDDSVAHAIARAEATRLARQVRALQGQLRENYEQLERVVTLMAPELMRELGLGPVTAAACIAAYSHHGRVRTEAAYASLAGVAPIPASSGNTQRHRLNRHGDRRLNSALDTIARVRLSHDPAARDFRDRHLAAGKTKTEVRRLLKRYIARSTYRKLQTMLQTPEVPH</sequence>
<evidence type="ECO:0000259" key="2">
    <source>
        <dbReference type="Pfam" id="PF02371"/>
    </source>
</evidence>
<dbReference type="InterPro" id="IPR003346">
    <property type="entry name" value="Transposase_20"/>
</dbReference>
<feature type="domain" description="Transposase IS116/IS110/IS902 C-terminal" evidence="2">
    <location>
        <begin position="221"/>
        <end position="301"/>
    </location>
</feature>
<dbReference type="NCBIfam" id="NF033542">
    <property type="entry name" value="transpos_IS110"/>
    <property type="match status" value="1"/>
</dbReference>
<dbReference type="PANTHER" id="PTHR33055">
    <property type="entry name" value="TRANSPOSASE FOR INSERTION SEQUENCE ELEMENT IS1111A"/>
    <property type="match status" value="1"/>
</dbReference>
<dbReference type="AlphaFoldDB" id="U1L8S1"/>
<protein>
    <submittedName>
        <fullName evidence="3">Uncharacterized protein</fullName>
    </submittedName>
</protein>